<dbReference type="InterPro" id="IPR009081">
    <property type="entry name" value="PP-bd_ACP"/>
</dbReference>
<dbReference type="PROSITE" id="PS50075">
    <property type="entry name" value="CARRIER"/>
    <property type="match status" value="1"/>
</dbReference>
<dbReference type="Proteomes" id="UP000011131">
    <property type="component" value="Chromosome"/>
</dbReference>
<dbReference type="InterPro" id="IPR045851">
    <property type="entry name" value="AMP-bd_C_sf"/>
</dbReference>
<dbReference type="Gene3D" id="3.30.300.30">
    <property type="match status" value="1"/>
</dbReference>
<dbReference type="Pfam" id="PF00975">
    <property type="entry name" value="Thioesterase"/>
    <property type="match status" value="1"/>
</dbReference>
<accession>L7U3N8</accession>
<dbReference type="InterPro" id="IPR036736">
    <property type="entry name" value="ACP-like_sf"/>
</dbReference>
<dbReference type="Gene3D" id="3.40.50.12780">
    <property type="entry name" value="N-terminal domain of ligase-like"/>
    <property type="match status" value="1"/>
</dbReference>
<dbReference type="InterPro" id="IPR042099">
    <property type="entry name" value="ANL_N_sf"/>
</dbReference>
<sequence>MLGNLARGVVASPVTSLIERIELHAASRPDDDGLAFLSKAGAPRVLSWAKLHARIRSMGAALVQAGVQPGDILFVLSASPYEEVLGFLGAMAAGALPSILSFPSLKQSEERFHETLRPITLSTGARWVITSREFTGVVTRARLPSQVVEFPPEDVLDAAPVAALPAPSADFLQFSSGTTGLRKCVRITGEMMASQAGTYAKALGLGPVDRVASWLPLYHDMGLVACLLVPLYQGHLSVHMSPFEWLAEPVTLFQALSTYRATLIWLPNFAYKLCAERIQDADLEGLDLGSLRAFINCSEPVRHRSHEHFLRRFEKWGIRAEHLHACYAMAETTFAVTQTELGRAARVDHVLAREVSADQRAAPAPEGTPEAERLTFVSCGRVLEEMEVRIGSEAGERRVGEIQVRGSSRIPGYGVDGLLPLDAFTEDGWYKTGDLGYLAEGELYVSGRAKDLIIHRGHNVHPSDVEEVAGEVPGIKPGRLVVFGLFDDAAGTEDVIVMLEPEGAETDREALRRTLREKVWTRLNVTVADVDIVEQGTLRKSTSGKLSRSSNRKLYQERLQEAQRTVRARGRPANARPYVEPRDLWERQLAWIWEEVLGISPIGLEDNLFLELGADSVSATRAASEVERRLSKAIPPSELLAADTLARQAQLLRREEGAASSPLVTLQRKGEGRPFFLVHAAGGWAFPYMSLVRQLGEERPVHVFQAQQLFHGGAPAMTVERMAEDYLTALRQVQPRGPYLLGGWSLGGHVAFQMASRLQAEGEEVSRVVMFDTSGPRPRWFQFKARTLWELMRPLFRLSLTMPKLRAAVPMMKALQAQTPVWRFAIAYLVTGESRHIGPMLQLAFPEAFDPKRYAQLDEHGAWDYFVELALANHAPADRILLIPGIDGAGARRALAVTRRCEQLNARYRPARPYAGRVDIIGVRGNAALERWRPFVGGSLNIHPFDIEKRVMTPHFDMMDPSNVTLFVDAVRQLLREPGA</sequence>
<dbReference type="Gene3D" id="3.40.50.1820">
    <property type="entry name" value="alpha/beta hydrolase"/>
    <property type="match status" value="1"/>
</dbReference>
<dbReference type="InterPro" id="IPR000873">
    <property type="entry name" value="AMP-dep_synth/lig_dom"/>
</dbReference>
<dbReference type="PATRIC" id="fig|1278073.3.peg.2095"/>
<keyword evidence="2" id="KW-0596">Phosphopantetheine</keyword>
<dbReference type="Pfam" id="PF00501">
    <property type="entry name" value="AMP-binding"/>
    <property type="match status" value="1"/>
</dbReference>
<gene>
    <name evidence="5" type="ordered locus">MYSTI_02057</name>
</gene>
<organism evidence="5 6">
    <name type="scientific">Myxococcus stipitatus (strain DSM 14675 / JCM 12634 / Mx s8)</name>
    <dbReference type="NCBI Taxonomy" id="1278073"/>
    <lineage>
        <taxon>Bacteria</taxon>
        <taxon>Pseudomonadati</taxon>
        <taxon>Myxococcota</taxon>
        <taxon>Myxococcia</taxon>
        <taxon>Myxococcales</taxon>
        <taxon>Cystobacterineae</taxon>
        <taxon>Myxococcaceae</taxon>
        <taxon>Myxococcus</taxon>
    </lineage>
</organism>
<dbReference type="RefSeq" id="WP_015347648.1">
    <property type="nucleotide sequence ID" value="NC_020126.1"/>
</dbReference>
<name>L7U3N8_MYXSD</name>
<evidence type="ECO:0000256" key="2">
    <source>
        <dbReference type="ARBA" id="ARBA00022450"/>
    </source>
</evidence>
<dbReference type="GO" id="GO:0070566">
    <property type="term" value="F:adenylyltransferase activity"/>
    <property type="evidence" value="ECO:0007669"/>
    <property type="project" value="TreeGrafter"/>
</dbReference>
<dbReference type="InterPro" id="IPR029058">
    <property type="entry name" value="AB_hydrolase_fold"/>
</dbReference>
<keyword evidence="6" id="KW-1185">Reference proteome</keyword>
<dbReference type="PANTHER" id="PTHR22754">
    <property type="entry name" value="DISCO-INTERACTING PROTEIN 2 DIP2 -RELATED"/>
    <property type="match status" value="1"/>
</dbReference>
<dbReference type="GO" id="GO:0006633">
    <property type="term" value="P:fatty acid biosynthetic process"/>
    <property type="evidence" value="ECO:0007669"/>
    <property type="project" value="TreeGrafter"/>
</dbReference>
<dbReference type="eggNOG" id="COG0318">
    <property type="taxonomic scope" value="Bacteria"/>
</dbReference>
<dbReference type="PROSITE" id="PS00012">
    <property type="entry name" value="PHOSPHOPANTETHEINE"/>
    <property type="match status" value="1"/>
</dbReference>
<comment type="similarity">
    <text evidence="1">Belongs to the ATP-dependent AMP-binding enzyme family.</text>
</comment>
<dbReference type="Gene3D" id="1.10.1200.10">
    <property type="entry name" value="ACP-like"/>
    <property type="match status" value="1"/>
</dbReference>
<dbReference type="SMART" id="SM00823">
    <property type="entry name" value="PKS_PP"/>
    <property type="match status" value="1"/>
</dbReference>
<evidence type="ECO:0000256" key="1">
    <source>
        <dbReference type="ARBA" id="ARBA00006432"/>
    </source>
</evidence>
<dbReference type="eggNOG" id="COG3319">
    <property type="taxonomic scope" value="Bacteria"/>
</dbReference>
<dbReference type="GO" id="GO:0005886">
    <property type="term" value="C:plasma membrane"/>
    <property type="evidence" value="ECO:0007669"/>
    <property type="project" value="TreeGrafter"/>
</dbReference>
<dbReference type="Pfam" id="PF00550">
    <property type="entry name" value="PP-binding"/>
    <property type="match status" value="1"/>
</dbReference>
<evidence type="ECO:0000313" key="5">
    <source>
        <dbReference type="EMBL" id="AGC43386.1"/>
    </source>
</evidence>
<dbReference type="STRING" id="1278073.MYSTI_02057"/>
<dbReference type="OrthoDB" id="9766486at2"/>
<dbReference type="AlphaFoldDB" id="L7U3N8"/>
<dbReference type="GO" id="GO:0031177">
    <property type="term" value="F:phosphopantetheine binding"/>
    <property type="evidence" value="ECO:0007669"/>
    <property type="project" value="InterPro"/>
</dbReference>
<dbReference type="SUPFAM" id="SSF47336">
    <property type="entry name" value="ACP-like"/>
    <property type="match status" value="1"/>
</dbReference>
<dbReference type="SUPFAM" id="SSF56801">
    <property type="entry name" value="Acetyl-CoA synthetase-like"/>
    <property type="match status" value="1"/>
</dbReference>
<dbReference type="InterPro" id="IPR006162">
    <property type="entry name" value="Ppantetheine_attach_site"/>
</dbReference>
<reference evidence="5 6" key="1">
    <citation type="journal article" date="2013" name="Genome Announc.">
        <title>Complete genome sequence of Myxococcus stipitatus strain DSM 14675, a fruiting myxobacterium.</title>
        <authorList>
            <person name="Huntley S."/>
            <person name="Kneip S."/>
            <person name="Treuner-Lange A."/>
            <person name="Sogaard-Andersen L."/>
        </authorList>
    </citation>
    <scope>NUCLEOTIDE SEQUENCE [LARGE SCALE GENOMIC DNA]</scope>
    <source>
        <strain evidence="6">DSM 14675 / JCM 12634 / Mx s8</strain>
    </source>
</reference>
<dbReference type="HOGENOM" id="CLU_303618_0_0_7"/>
<dbReference type="InterPro" id="IPR020806">
    <property type="entry name" value="PKS_PP-bd"/>
</dbReference>
<dbReference type="SUPFAM" id="SSF53474">
    <property type="entry name" value="alpha/beta-Hydrolases"/>
    <property type="match status" value="1"/>
</dbReference>
<evidence type="ECO:0000256" key="3">
    <source>
        <dbReference type="ARBA" id="ARBA00022553"/>
    </source>
</evidence>
<keyword evidence="3" id="KW-0597">Phosphoprotein</keyword>
<dbReference type="InterPro" id="IPR001031">
    <property type="entry name" value="Thioesterase"/>
</dbReference>
<feature type="domain" description="Carrier" evidence="4">
    <location>
        <begin position="580"/>
        <end position="656"/>
    </location>
</feature>
<evidence type="ECO:0000259" key="4">
    <source>
        <dbReference type="PROSITE" id="PS50075"/>
    </source>
</evidence>
<proteinExistence type="inferred from homology"/>
<dbReference type="PANTHER" id="PTHR22754:SF32">
    <property type="entry name" value="DISCO-INTERACTING PROTEIN 2"/>
    <property type="match status" value="1"/>
</dbReference>
<protein>
    <submittedName>
        <fullName evidence="5">AMP-binding protein</fullName>
    </submittedName>
</protein>
<evidence type="ECO:0000313" key="6">
    <source>
        <dbReference type="Proteomes" id="UP000011131"/>
    </source>
</evidence>
<dbReference type="EMBL" id="CP004025">
    <property type="protein sequence ID" value="AGC43386.1"/>
    <property type="molecule type" value="Genomic_DNA"/>
</dbReference>
<dbReference type="KEGG" id="msd:MYSTI_02057"/>